<accession>A0A9X2JF52</accession>
<comment type="caution">
    <text evidence="1">The sequence shown here is derived from an EMBL/GenBank/DDBJ whole genome shotgun (WGS) entry which is preliminary data.</text>
</comment>
<dbReference type="RefSeq" id="WP_252587547.1">
    <property type="nucleotide sequence ID" value="NZ_JAMWYS010000030.1"/>
</dbReference>
<gene>
    <name evidence="1" type="ORF">NF867_09265</name>
</gene>
<sequence>MSGYIRFNYNGREYEREYECDYRSTYYILYSKGKRYTFRQDIKKHPETDGWYIEEVNKIPTDLIKIIGNSMSKRGRPAKGNPRFANYGKAPKSDLPLQKVVRNIKLAVWNKDLTIRNLLMMYYNGNPNQKMGYAEIYFDGDYIMGNLSFNRNSGDFRDLVPELRINDHTNSILSIALTSKQIHNNFIPSIGEQIDNPTPREGVDFSYNDC</sequence>
<dbReference type="EMBL" id="JAMWYS010000030">
    <property type="protein sequence ID" value="MCO4293051.1"/>
    <property type="molecule type" value="Genomic_DNA"/>
</dbReference>
<name>A0A9X2JF52_9SPHI</name>
<protein>
    <submittedName>
        <fullName evidence="1">Uncharacterized protein</fullName>
    </submittedName>
</protein>
<organism evidence="1 2">
    <name type="scientific">Solitalea agri</name>
    <dbReference type="NCBI Taxonomy" id="2953739"/>
    <lineage>
        <taxon>Bacteria</taxon>
        <taxon>Pseudomonadati</taxon>
        <taxon>Bacteroidota</taxon>
        <taxon>Sphingobacteriia</taxon>
        <taxon>Sphingobacteriales</taxon>
        <taxon>Sphingobacteriaceae</taxon>
        <taxon>Solitalea</taxon>
    </lineage>
</organism>
<evidence type="ECO:0000313" key="1">
    <source>
        <dbReference type="EMBL" id="MCO4293051.1"/>
    </source>
</evidence>
<keyword evidence="2" id="KW-1185">Reference proteome</keyword>
<proteinExistence type="predicted"/>
<reference evidence="1" key="1">
    <citation type="submission" date="2022-06" db="EMBL/GenBank/DDBJ databases">
        <title>Solitalea sp. MAHUQ-68 isolated from rhizospheric soil.</title>
        <authorList>
            <person name="Huq M.A."/>
        </authorList>
    </citation>
    <scope>NUCLEOTIDE SEQUENCE</scope>
    <source>
        <strain evidence="1">MAHUQ-68</strain>
    </source>
</reference>
<dbReference type="Proteomes" id="UP001155182">
    <property type="component" value="Unassembled WGS sequence"/>
</dbReference>
<dbReference type="AlphaFoldDB" id="A0A9X2JF52"/>
<evidence type="ECO:0000313" key="2">
    <source>
        <dbReference type="Proteomes" id="UP001155182"/>
    </source>
</evidence>